<dbReference type="EMBL" id="CP069798">
    <property type="protein sequence ID" value="QRQ83206.1"/>
    <property type="molecule type" value="Genomic_DNA"/>
</dbReference>
<dbReference type="Proteomes" id="UP000653156">
    <property type="component" value="Chromosome"/>
</dbReference>
<proteinExistence type="predicted"/>
<evidence type="ECO:0000313" key="2">
    <source>
        <dbReference type="EMBL" id="QRQ83206.1"/>
    </source>
</evidence>
<dbReference type="InterPro" id="IPR007466">
    <property type="entry name" value="Peptidyl-Arg-deiminase_porph"/>
</dbReference>
<dbReference type="GO" id="GO:0004668">
    <property type="term" value="F:protein-arginine deiminase activity"/>
    <property type="evidence" value="ECO:0007669"/>
    <property type="project" value="InterPro"/>
</dbReference>
<dbReference type="AlphaFoldDB" id="A0A892ZND5"/>
<dbReference type="Gene3D" id="3.75.10.10">
    <property type="entry name" value="L-arginine/glycine Amidinotransferase, Chain A"/>
    <property type="match status" value="1"/>
</dbReference>
<sequence length="329" mass="35659">MPDEDASHIRTWMAFGASQKIWGRKLLPEVRRNLALIANTIAEFEPVHMLVRAEEEAIARKLVSDKVRLIPAGLDDLWMRDTSCVFVKNAAGERAGVNFNFNGWGGKQASRQDAKVAALVAKEAGVPLLSTDWVLEGGCIEVNGHGLAVMTESCILNDNRNPGRSKAEFAAAIQPLLGIEKIIWLPGVKGRDITDGHIDFYARFAGKNTVLAGLDNDPSSYDYDITRQHLKLLQAATNLQGQPLQVETLTAPTNLRPAYLNDEFAAGYIGFYVCNGAVIAQEFGDEKADAAAKAVLQQAYPGREIIMLNVDGIAAGGGSIHCTTQQEIA</sequence>
<accession>A0A892ZND5</accession>
<keyword evidence="1" id="KW-0378">Hydrolase</keyword>
<dbReference type="GO" id="GO:0047632">
    <property type="term" value="F:agmatine deiminase activity"/>
    <property type="evidence" value="ECO:0007669"/>
    <property type="project" value="TreeGrafter"/>
</dbReference>
<protein>
    <submittedName>
        <fullName evidence="2">Agmatine deiminase family protein</fullName>
    </submittedName>
</protein>
<organism evidence="2 3">
    <name type="scientific">Paralysiella testudinis</name>
    <dbReference type="NCBI Taxonomy" id="2809020"/>
    <lineage>
        <taxon>Bacteria</taxon>
        <taxon>Pseudomonadati</taxon>
        <taxon>Pseudomonadota</taxon>
        <taxon>Betaproteobacteria</taxon>
        <taxon>Neisseriales</taxon>
        <taxon>Neisseriaceae</taxon>
        <taxon>Paralysiella</taxon>
    </lineage>
</organism>
<dbReference type="PANTHER" id="PTHR31377">
    <property type="entry name" value="AGMATINE DEIMINASE-RELATED"/>
    <property type="match status" value="1"/>
</dbReference>
<name>A0A892ZND5_9NEIS</name>
<dbReference type="PANTHER" id="PTHR31377:SF0">
    <property type="entry name" value="AGMATINE DEIMINASE-RELATED"/>
    <property type="match status" value="1"/>
</dbReference>
<dbReference type="SUPFAM" id="SSF55909">
    <property type="entry name" value="Pentein"/>
    <property type="match status" value="1"/>
</dbReference>
<keyword evidence="3" id="KW-1185">Reference proteome</keyword>
<evidence type="ECO:0000313" key="3">
    <source>
        <dbReference type="Proteomes" id="UP000653156"/>
    </source>
</evidence>
<dbReference type="KEGG" id="ptes:JQU52_00170"/>
<reference evidence="2" key="1">
    <citation type="submission" date="2021-02" db="EMBL/GenBank/DDBJ databases">
        <title>Neisseriaceae sp. 26B isolated from the cloaca of a Common Toad-headed Turtle (Mesoclemmys nasuta).</title>
        <authorList>
            <person name="Spergser J."/>
            <person name="Busse H.-J."/>
        </authorList>
    </citation>
    <scope>NUCLEOTIDE SEQUENCE</scope>
    <source>
        <strain evidence="2">26B</strain>
    </source>
</reference>
<evidence type="ECO:0000256" key="1">
    <source>
        <dbReference type="ARBA" id="ARBA00022801"/>
    </source>
</evidence>
<dbReference type="GO" id="GO:0009446">
    <property type="term" value="P:putrescine biosynthetic process"/>
    <property type="evidence" value="ECO:0007669"/>
    <property type="project" value="InterPro"/>
</dbReference>
<gene>
    <name evidence="2" type="ORF">JQU52_00170</name>
</gene>
<dbReference type="Pfam" id="PF04371">
    <property type="entry name" value="PAD_porph"/>
    <property type="match status" value="1"/>
</dbReference>